<protein>
    <recommendedName>
        <fullName evidence="3">Dynein light chain Tctex-type 1</fullName>
    </recommendedName>
</protein>
<reference evidence="1" key="1">
    <citation type="submission" date="2019-03" db="EMBL/GenBank/DDBJ databases">
        <title>Long read genome sequence of the mycoparasitic Pythium oligandrum ATCC 38472 isolated from sugarbeet rhizosphere.</title>
        <authorList>
            <person name="Gaulin E."/>
        </authorList>
    </citation>
    <scope>NUCLEOTIDE SEQUENCE</scope>
    <source>
        <strain evidence="1">ATCC 38472_TT</strain>
    </source>
</reference>
<dbReference type="AlphaFoldDB" id="A0A8K1FHV9"/>
<name>A0A8K1FHV9_PYTOL</name>
<dbReference type="PANTHER" id="PTHR21255:SF4">
    <property type="entry name" value="DYNEIN LIGHT CHAIN TCTEX-TYPE"/>
    <property type="match status" value="1"/>
</dbReference>
<accession>A0A8K1FHV9</accession>
<dbReference type="GO" id="GO:0007018">
    <property type="term" value="P:microtubule-based movement"/>
    <property type="evidence" value="ECO:0007669"/>
    <property type="project" value="TreeGrafter"/>
</dbReference>
<evidence type="ECO:0000313" key="1">
    <source>
        <dbReference type="EMBL" id="TMW63136.1"/>
    </source>
</evidence>
<evidence type="ECO:0000313" key="2">
    <source>
        <dbReference type="Proteomes" id="UP000794436"/>
    </source>
</evidence>
<dbReference type="Pfam" id="PF03645">
    <property type="entry name" value="Tctex-1"/>
    <property type="match status" value="1"/>
</dbReference>
<keyword evidence="2" id="KW-1185">Reference proteome</keyword>
<dbReference type="CDD" id="cd21455">
    <property type="entry name" value="DLC-like_DYNLT1_DYNLT3"/>
    <property type="match status" value="1"/>
</dbReference>
<dbReference type="Proteomes" id="UP000794436">
    <property type="component" value="Unassembled WGS sequence"/>
</dbReference>
<dbReference type="GO" id="GO:0005737">
    <property type="term" value="C:cytoplasm"/>
    <property type="evidence" value="ECO:0007669"/>
    <property type="project" value="TreeGrafter"/>
</dbReference>
<sequence>MAEDHAAYEFSVIQAEVKHIAQHVPEKVLTGQSYHATDVHRWTSEISALCLKELKGVANGSAGFKFIVNCTILQKRNAGFHTNSACFWDAQRDGSVAIRWENGTMTCVLTVYCISLQ</sequence>
<dbReference type="InterPro" id="IPR038586">
    <property type="entry name" value="Tctex-1-like_sf"/>
</dbReference>
<dbReference type="GO" id="GO:0045505">
    <property type="term" value="F:dynein intermediate chain binding"/>
    <property type="evidence" value="ECO:0007669"/>
    <property type="project" value="TreeGrafter"/>
</dbReference>
<proteinExistence type="predicted"/>
<evidence type="ECO:0008006" key="3">
    <source>
        <dbReference type="Google" id="ProtNLM"/>
    </source>
</evidence>
<dbReference type="GO" id="GO:0005868">
    <property type="term" value="C:cytoplasmic dynein complex"/>
    <property type="evidence" value="ECO:0007669"/>
    <property type="project" value="TreeGrafter"/>
</dbReference>
<dbReference type="OrthoDB" id="10059120at2759"/>
<dbReference type="EMBL" id="SPLM01000072">
    <property type="protein sequence ID" value="TMW63136.1"/>
    <property type="molecule type" value="Genomic_DNA"/>
</dbReference>
<organism evidence="1 2">
    <name type="scientific">Pythium oligandrum</name>
    <name type="common">Mycoparasitic fungus</name>
    <dbReference type="NCBI Taxonomy" id="41045"/>
    <lineage>
        <taxon>Eukaryota</taxon>
        <taxon>Sar</taxon>
        <taxon>Stramenopiles</taxon>
        <taxon>Oomycota</taxon>
        <taxon>Peronosporomycetes</taxon>
        <taxon>Pythiales</taxon>
        <taxon>Pythiaceae</taxon>
        <taxon>Pythium</taxon>
    </lineage>
</organism>
<dbReference type="PANTHER" id="PTHR21255">
    <property type="entry name" value="T-COMPLEX-ASSOCIATED-TESTIS-EXPRESSED 1/ DYNEIN LIGHT CHAIN"/>
    <property type="match status" value="1"/>
</dbReference>
<comment type="caution">
    <text evidence="1">The sequence shown here is derived from an EMBL/GenBank/DDBJ whole genome shotgun (WGS) entry which is preliminary data.</text>
</comment>
<dbReference type="InterPro" id="IPR005334">
    <property type="entry name" value="Tctex-1-like"/>
</dbReference>
<gene>
    <name evidence="1" type="ORF">Poli38472_002077</name>
</gene>
<dbReference type="Gene3D" id="3.30.1140.40">
    <property type="entry name" value="Tctex-1"/>
    <property type="match status" value="1"/>
</dbReference>